<dbReference type="PROSITE" id="PS50106">
    <property type="entry name" value="PDZ"/>
    <property type="match status" value="1"/>
</dbReference>
<dbReference type="InterPro" id="IPR041489">
    <property type="entry name" value="PDZ_6"/>
</dbReference>
<dbReference type="Proteomes" id="UP000190150">
    <property type="component" value="Unassembled WGS sequence"/>
</dbReference>
<dbReference type="OrthoDB" id="9758917at2"/>
<feature type="binding site" evidence="10">
    <location>
        <begin position="257"/>
        <end position="259"/>
    </location>
    <ligand>
        <name>substrate</name>
    </ligand>
</feature>
<protein>
    <submittedName>
        <fullName evidence="12">Do/DeqQ family serine protease</fullName>
    </submittedName>
</protein>
<evidence type="ECO:0000313" key="12">
    <source>
        <dbReference type="EMBL" id="SKB85889.1"/>
    </source>
</evidence>
<dbReference type="SUPFAM" id="SSF50494">
    <property type="entry name" value="Trypsin-like serine proteases"/>
    <property type="match status" value="1"/>
</dbReference>
<dbReference type="AlphaFoldDB" id="A0A1T5EQ04"/>
<keyword evidence="4" id="KW-0732">Signal</keyword>
<evidence type="ECO:0000256" key="2">
    <source>
        <dbReference type="ARBA" id="ARBA00010541"/>
    </source>
</evidence>
<dbReference type="InterPro" id="IPR036034">
    <property type="entry name" value="PDZ_sf"/>
</dbReference>
<dbReference type="SMART" id="SM00228">
    <property type="entry name" value="PDZ"/>
    <property type="match status" value="2"/>
</dbReference>
<accession>A0A1T5EQ04</accession>
<feature type="active site" description="Charge relay system" evidence="9">
    <location>
        <position position="135"/>
    </location>
</feature>
<keyword evidence="5" id="KW-0677">Repeat</keyword>
<dbReference type="PANTHER" id="PTHR22939:SF129">
    <property type="entry name" value="SERINE PROTEASE HTRA2, MITOCHONDRIAL"/>
    <property type="match status" value="1"/>
</dbReference>
<keyword evidence="6" id="KW-0574">Periplasm</keyword>
<dbReference type="RefSeq" id="WP_079643628.1">
    <property type="nucleotide sequence ID" value="NZ_FUZF01000012.1"/>
</dbReference>
<feature type="active site" description="Charge relay system" evidence="9">
    <location>
        <position position="259"/>
    </location>
</feature>
<comment type="similarity">
    <text evidence="2">Belongs to the peptidase S1C family.</text>
</comment>
<dbReference type="InterPro" id="IPR001478">
    <property type="entry name" value="PDZ"/>
</dbReference>
<dbReference type="STRING" id="1513896.SAMN05660841_02700"/>
<sequence>MKKIGVSLLAAVLGGAIAVGGYKFFENKQLDNMTFEEKQKVYYASNPTGTAISSTGNPDFTQAAAAVSPGVVHIKVTVTTRGGQRGGGSGSPFDMFEEFFGMPQQRRGQAQPRQAQASGSGVIISPDGYIVTNNHVVEDADKIEVQLTDNRSFEAKVIGRDPNFDLALIKVNATNLPMVKLGNSDDVQVGEWVLAVGYPLGLQSTVTAGIVSAKGRRIGILDEPSQQRGFGQEGQPEQMVSTAIESFIQTDAVINKGNSGGALVNARGELIGINSAIASPTGTYAGYGFAIPISLAKKVLDDFKEFGSVKRGFVGVSFTELNDNVRKEFGITDINGLYVSDVVKGGGAEGAGIKKGDIITKVDGKVIYSSPDLQERVARLRPGDKVKLTYKRNGKEQDVMVTLKGEEVNKAAANDEGSNASATQIFNKLGASFIPATDARKKELGISSGVVVTQVHRGGVFEYFGVERGLVITEVNGKAVNNVDDVESALASTKRNIVRIKGVPQRGSTVELNVPIEY</sequence>
<evidence type="ECO:0000256" key="4">
    <source>
        <dbReference type="ARBA" id="ARBA00022729"/>
    </source>
</evidence>
<proteinExistence type="inferred from homology"/>
<dbReference type="InterPro" id="IPR011782">
    <property type="entry name" value="Pept_S1C_Do"/>
</dbReference>
<dbReference type="GO" id="GO:0042597">
    <property type="term" value="C:periplasmic space"/>
    <property type="evidence" value="ECO:0007669"/>
    <property type="project" value="UniProtKB-SubCell"/>
</dbReference>
<dbReference type="SUPFAM" id="SSF50156">
    <property type="entry name" value="PDZ domain-like"/>
    <property type="match status" value="2"/>
</dbReference>
<dbReference type="PANTHER" id="PTHR22939">
    <property type="entry name" value="SERINE PROTEASE FAMILY S1C HTRA-RELATED"/>
    <property type="match status" value="1"/>
</dbReference>
<dbReference type="Gene3D" id="2.30.42.10">
    <property type="match status" value="2"/>
</dbReference>
<evidence type="ECO:0000256" key="7">
    <source>
        <dbReference type="ARBA" id="ARBA00022801"/>
    </source>
</evidence>
<keyword evidence="7" id="KW-0378">Hydrolase</keyword>
<dbReference type="InterPro" id="IPR001940">
    <property type="entry name" value="Peptidase_S1C"/>
</dbReference>
<evidence type="ECO:0000313" key="13">
    <source>
        <dbReference type="Proteomes" id="UP000190150"/>
    </source>
</evidence>
<comment type="subcellular location">
    <subcellularLocation>
        <location evidence="1">Periplasm</location>
    </subcellularLocation>
</comment>
<dbReference type="Gene3D" id="2.40.10.120">
    <property type="match status" value="1"/>
</dbReference>
<feature type="binding site" evidence="10">
    <location>
        <position position="135"/>
    </location>
    <ligand>
        <name>substrate</name>
    </ligand>
</feature>
<evidence type="ECO:0000256" key="5">
    <source>
        <dbReference type="ARBA" id="ARBA00022737"/>
    </source>
</evidence>
<feature type="domain" description="PDZ" evidence="11">
    <location>
        <begin position="310"/>
        <end position="381"/>
    </location>
</feature>
<evidence type="ECO:0000256" key="3">
    <source>
        <dbReference type="ARBA" id="ARBA00022670"/>
    </source>
</evidence>
<gene>
    <name evidence="12" type="ORF">SAMN05660841_02700</name>
</gene>
<evidence type="ECO:0000256" key="9">
    <source>
        <dbReference type="PIRSR" id="PIRSR611782-1"/>
    </source>
</evidence>
<evidence type="ECO:0000259" key="11">
    <source>
        <dbReference type="PROSITE" id="PS50106"/>
    </source>
</evidence>
<dbReference type="Pfam" id="PF13180">
    <property type="entry name" value="PDZ_2"/>
    <property type="match status" value="1"/>
</dbReference>
<reference evidence="13" key="1">
    <citation type="submission" date="2017-02" db="EMBL/GenBank/DDBJ databases">
        <authorList>
            <person name="Varghese N."/>
            <person name="Submissions S."/>
        </authorList>
    </citation>
    <scope>NUCLEOTIDE SEQUENCE [LARGE SCALE GENOMIC DNA]</scope>
    <source>
        <strain evidence="13">DSM 24091</strain>
    </source>
</reference>
<dbReference type="GO" id="GO:0006508">
    <property type="term" value="P:proteolysis"/>
    <property type="evidence" value="ECO:0007669"/>
    <property type="project" value="UniProtKB-KW"/>
</dbReference>
<evidence type="ECO:0000256" key="10">
    <source>
        <dbReference type="PIRSR" id="PIRSR611782-2"/>
    </source>
</evidence>
<dbReference type="EMBL" id="FUZF01000012">
    <property type="protein sequence ID" value="SKB85889.1"/>
    <property type="molecule type" value="Genomic_DNA"/>
</dbReference>
<keyword evidence="3 12" id="KW-0645">Protease</keyword>
<evidence type="ECO:0000256" key="1">
    <source>
        <dbReference type="ARBA" id="ARBA00004418"/>
    </source>
</evidence>
<keyword evidence="8" id="KW-0720">Serine protease</keyword>
<feature type="active site" description="Charge relay system" evidence="9">
    <location>
        <position position="165"/>
    </location>
</feature>
<name>A0A1T5EQ04_9SPHI</name>
<dbReference type="PRINTS" id="PR00834">
    <property type="entry name" value="PROTEASES2C"/>
</dbReference>
<dbReference type="GO" id="GO:0004252">
    <property type="term" value="F:serine-type endopeptidase activity"/>
    <property type="evidence" value="ECO:0007669"/>
    <property type="project" value="InterPro"/>
</dbReference>
<dbReference type="Pfam" id="PF13365">
    <property type="entry name" value="Trypsin_2"/>
    <property type="match status" value="1"/>
</dbReference>
<feature type="binding site" evidence="10">
    <location>
        <position position="165"/>
    </location>
    <ligand>
        <name>substrate</name>
    </ligand>
</feature>
<dbReference type="Pfam" id="PF17820">
    <property type="entry name" value="PDZ_6"/>
    <property type="match status" value="1"/>
</dbReference>
<keyword evidence="13" id="KW-1185">Reference proteome</keyword>
<evidence type="ECO:0000256" key="6">
    <source>
        <dbReference type="ARBA" id="ARBA00022764"/>
    </source>
</evidence>
<evidence type="ECO:0000256" key="8">
    <source>
        <dbReference type="ARBA" id="ARBA00022825"/>
    </source>
</evidence>
<organism evidence="12 13">
    <name type="scientific">Sphingobacterium nematocida</name>
    <dbReference type="NCBI Taxonomy" id="1513896"/>
    <lineage>
        <taxon>Bacteria</taxon>
        <taxon>Pseudomonadati</taxon>
        <taxon>Bacteroidota</taxon>
        <taxon>Sphingobacteriia</taxon>
        <taxon>Sphingobacteriales</taxon>
        <taxon>Sphingobacteriaceae</taxon>
        <taxon>Sphingobacterium</taxon>
    </lineage>
</organism>
<dbReference type="InterPro" id="IPR009003">
    <property type="entry name" value="Peptidase_S1_PA"/>
</dbReference>
<dbReference type="NCBIfam" id="TIGR02037">
    <property type="entry name" value="degP_htrA_DO"/>
    <property type="match status" value="1"/>
</dbReference>